<comment type="function">
    <text evidence="5">Attaches a formyl group to the free amino group of methionyl-tRNA(fMet). The formyl group appears to play a dual role in the initiator identity of N-formylmethionyl-tRNA by promoting its recognition by IF2 and preventing the misappropriation of this tRNA by the elongation apparatus.</text>
</comment>
<comment type="similarity">
    <text evidence="1 5">Belongs to the Fmt family.</text>
</comment>
<dbReference type="FunFam" id="3.40.50.12230:FF:000001">
    <property type="entry name" value="Methionyl-tRNA formyltransferase"/>
    <property type="match status" value="1"/>
</dbReference>
<evidence type="ECO:0000256" key="4">
    <source>
        <dbReference type="ARBA" id="ARBA00022917"/>
    </source>
</evidence>
<evidence type="ECO:0000256" key="1">
    <source>
        <dbReference type="ARBA" id="ARBA00010699"/>
    </source>
</evidence>
<dbReference type="InterPro" id="IPR002376">
    <property type="entry name" value="Formyl_transf_N"/>
</dbReference>
<gene>
    <name evidence="5" type="primary">fmt</name>
    <name evidence="8" type="ORF">HMPREF0080_00763</name>
</gene>
<dbReference type="InterPro" id="IPR041711">
    <property type="entry name" value="Met-tRNA-FMT_N"/>
</dbReference>
<evidence type="ECO:0000256" key="3">
    <source>
        <dbReference type="ARBA" id="ARBA00022679"/>
    </source>
</evidence>
<dbReference type="HAMAP" id="MF_00182">
    <property type="entry name" value="Formyl_trans"/>
    <property type="match status" value="1"/>
</dbReference>
<evidence type="ECO:0000256" key="2">
    <source>
        <dbReference type="ARBA" id="ARBA00012261"/>
    </source>
</evidence>
<keyword evidence="4 5" id="KW-0648">Protein biosynthesis</keyword>
<dbReference type="CDD" id="cd08646">
    <property type="entry name" value="FMT_core_Met-tRNA-FMT_N"/>
    <property type="match status" value="1"/>
</dbReference>
<dbReference type="GO" id="GO:0005829">
    <property type="term" value="C:cytosol"/>
    <property type="evidence" value="ECO:0007669"/>
    <property type="project" value="TreeGrafter"/>
</dbReference>
<dbReference type="InterPro" id="IPR044135">
    <property type="entry name" value="Met-tRNA-FMT_C"/>
</dbReference>
<dbReference type="NCBIfam" id="TIGR00460">
    <property type="entry name" value="fmt"/>
    <property type="match status" value="1"/>
</dbReference>
<dbReference type="STRING" id="861450.HMPREF0080_00763"/>
<dbReference type="AlphaFoldDB" id="G9YGJ6"/>
<dbReference type="SUPFAM" id="SSF53328">
    <property type="entry name" value="Formyltransferase"/>
    <property type="match status" value="1"/>
</dbReference>
<dbReference type="PATRIC" id="fig|861450.3.peg.728"/>
<dbReference type="eggNOG" id="COG0223">
    <property type="taxonomic scope" value="Bacteria"/>
</dbReference>
<feature type="binding site" evidence="5">
    <location>
        <begin position="109"/>
        <end position="112"/>
    </location>
    <ligand>
        <name>(6S)-5,6,7,8-tetrahydrofolate</name>
        <dbReference type="ChEBI" id="CHEBI:57453"/>
    </ligand>
</feature>
<evidence type="ECO:0000259" key="6">
    <source>
        <dbReference type="Pfam" id="PF00551"/>
    </source>
</evidence>
<dbReference type="RefSeq" id="WP_006789750.1">
    <property type="nucleotide sequence ID" value="NZ_JH417574.1"/>
</dbReference>
<evidence type="ECO:0000313" key="8">
    <source>
        <dbReference type="EMBL" id="EHM42218.1"/>
    </source>
</evidence>
<dbReference type="Pfam" id="PF00551">
    <property type="entry name" value="Formyl_trans_N"/>
    <property type="match status" value="1"/>
</dbReference>
<dbReference type="PANTHER" id="PTHR11138">
    <property type="entry name" value="METHIONYL-TRNA FORMYLTRANSFERASE"/>
    <property type="match status" value="1"/>
</dbReference>
<feature type="domain" description="Formyl transferase C-terminal" evidence="7">
    <location>
        <begin position="203"/>
        <end position="300"/>
    </location>
</feature>
<dbReference type="HOGENOM" id="CLU_033347_1_1_9"/>
<dbReference type="EC" id="2.1.2.9" evidence="2 5"/>
<dbReference type="CDD" id="cd08704">
    <property type="entry name" value="Met_tRNA_FMT_C"/>
    <property type="match status" value="1"/>
</dbReference>
<keyword evidence="9" id="KW-1185">Reference proteome</keyword>
<sequence>MRILFMGTPEFAVPSLTALVQAGHEIVGVVSQPDKQRGRGKTVSFPPVKEKAAALGLSVLQPQTLRDERVLAALRSLTPDVIVVIAYGKILPAGLLTLAPHGCLNVHASLLPKYRGAAPIQYTVMNGETEAGISIMKLDEGMDTGDILAQARLPLDGKETTGTLFNTLAVLGKDTLLAVLDDLDTYERRAVKQEPEKATYTKKIDKSAACINWRDGAVTIERLLRTLDPQPGAYTFFDGKRLKIWSADVVPGKNAPAGTILEVTKKFFTVQTGKDALCIKEVQPESRKRMSSAQFLQSHRLTAGTVLTEGCGVDRRRENENERS</sequence>
<dbReference type="OrthoDB" id="9802815at2"/>
<name>G9YGJ6_9FIRM</name>
<evidence type="ECO:0000256" key="5">
    <source>
        <dbReference type="HAMAP-Rule" id="MF_00182"/>
    </source>
</evidence>
<keyword evidence="3 5" id="KW-0808">Transferase</keyword>
<dbReference type="GO" id="GO:0004479">
    <property type="term" value="F:methionyl-tRNA formyltransferase activity"/>
    <property type="evidence" value="ECO:0007669"/>
    <property type="project" value="UniProtKB-UniRule"/>
</dbReference>
<dbReference type="PANTHER" id="PTHR11138:SF5">
    <property type="entry name" value="METHIONYL-TRNA FORMYLTRANSFERASE, MITOCHONDRIAL"/>
    <property type="match status" value="1"/>
</dbReference>
<dbReference type="Gene3D" id="3.40.50.12230">
    <property type="match status" value="1"/>
</dbReference>
<accession>G9YGJ6</accession>
<dbReference type="EMBL" id="AGCJ01000023">
    <property type="protein sequence ID" value="EHM42218.1"/>
    <property type="molecule type" value="Genomic_DNA"/>
</dbReference>
<dbReference type="InterPro" id="IPR005794">
    <property type="entry name" value="Fmt"/>
</dbReference>
<evidence type="ECO:0000313" key="9">
    <source>
        <dbReference type="Proteomes" id="UP000005481"/>
    </source>
</evidence>
<evidence type="ECO:0000259" key="7">
    <source>
        <dbReference type="Pfam" id="PF02911"/>
    </source>
</evidence>
<dbReference type="SUPFAM" id="SSF50486">
    <property type="entry name" value="FMT C-terminal domain-like"/>
    <property type="match status" value="1"/>
</dbReference>
<dbReference type="InterPro" id="IPR011034">
    <property type="entry name" value="Formyl_transferase-like_C_sf"/>
</dbReference>
<reference evidence="8 9" key="1">
    <citation type="submission" date="2011-08" db="EMBL/GenBank/DDBJ databases">
        <authorList>
            <person name="Weinstock G."/>
            <person name="Sodergren E."/>
            <person name="Clifton S."/>
            <person name="Fulton L."/>
            <person name="Fulton B."/>
            <person name="Courtney L."/>
            <person name="Fronick C."/>
            <person name="Harrison M."/>
            <person name="Strong C."/>
            <person name="Farmer C."/>
            <person name="Delahaunty K."/>
            <person name="Markovic C."/>
            <person name="Hall O."/>
            <person name="Minx P."/>
            <person name="Tomlinson C."/>
            <person name="Mitreva M."/>
            <person name="Hou S."/>
            <person name="Chen J."/>
            <person name="Wollam A."/>
            <person name="Pepin K.H."/>
            <person name="Johnson M."/>
            <person name="Bhonagiri V."/>
            <person name="Zhang X."/>
            <person name="Suruliraj S."/>
            <person name="Warren W."/>
            <person name="Chinwalla A."/>
            <person name="Mardis E.R."/>
            <person name="Wilson R.K."/>
        </authorList>
    </citation>
    <scope>NUCLEOTIDE SEQUENCE [LARGE SCALE GENOMIC DNA]</scope>
    <source>
        <strain evidence="8 9">F0357</strain>
    </source>
</reference>
<comment type="caution">
    <text evidence="8">The sequence shown here is derived from an EMBL/GenBank/DDBJ whole genome shotgun (WGS) entry which is preliminary data.</text>
</comment>
<comment type="catalytic activity">
    <reaction evidence="5">
        <text>L-methionyl-tRNA(fMet) + (6R)-10-formyltetrahydrofolate = N-formyl-L-methionyl-tRNA(fMet) + (6S)-5,6,7,8-tetrahydrofolate + H(+)</text>
        <dbReference type="Rhea" id="RHEA:24380"/>
        <dbReference type="Rhea" id="RHEA-COMP:9952"/>
        <dbReference type="Rhea" id="RHEA-COMP:9953"/>
        <dbReference type="ChEBI" id="CHEBI:15378"/>
        <dbReference type="ChEBI" id="CHEBI:57453"/>
        <dbReference type="ChEBI" id="CHEBI:78530"/>
        <dbReference type="ChEBI" id="CHEBI:78844"/>
        <dbReference type="ChEBI" id="CHEBI:195366"/>
        <dbReference type="EC" id="2.1.2.9"/>
    </reaction>
</comment>
<dbReference type="InterPro" id="IPR005793">
    <property type="entry name" value="Formyl_trans_C"/>
</dbReference>
<proteinExistence type="inferred from homology"/>
<dbReference type="Pfam" id="PF02911">
    <property type="entry name" value="Formyl_trans_C"/>
    <property type="match status" value="1"/>
</dbReference>
<feature type="domain" description="Formyl transferase N-terminal" evidence="6">
    <location>
        <begin position="1"/>
        <end position="179"/>
    </location>
</feature>
<organism evidence="8 9">
    <name type="scientific">Anaeroglobus geminatus F0357</name>
    <dbReference type="NCBI Taxonomy" id="861450"/>
    <lineage>
        <taxon>Bacteria</taxon>
        <taxon>Bacillati</taxon>
        <taxon>Bacillota</taxon>
        <taxon>Negativicutes</taxon>
        <taxon>Veillonellales</taxon>
        <taxon>Veillonellaceae</taxon>
        <taxon>Anaeroglobus</taxon>
    </lineage>
</organism>
<dbReference type="InterPro" id="IPR036477">
    <property type="entry name" value="Formyl_transf_N_sf"/>
</dbReference>
<protein>
    <recommendedName>
        <fullName evidence="2 5">Methionyl-tRNA formyltransferase</fullName>
        <ecNumber evidence="2 5">2.1.2.9</ecNumber>
    </recommendedName>
</protein>
<dbReference type="Proteomes" id="UP000005481">
    <property type="component" value="Unassembled WGS sequence"/>
</dbReference>